<organism evidence="3 4">
    <name type="scientific">Maliponia aquimaris</name>
    <dbReference type="NCBI Taxonomy" id="1673631"/>
    <lineage>
        <taxon>Bacteria</taxon>
        <taxon>Pseudomonadati</taxon>
        <taxon>Pseudomonadota</taxon>
        <taxon>Alphaproteobacteria</taxon>
        <taxon>Rhodobacterales</taxon>
        <taxon>Paracoccaceae</taxon>
        <taxon>Maliponia</taxon>
    </lineage>
</organism>
<protein>
    <submittedName>
        <fullName evidence="3">Uncharacterized protein</fullName>
    </submittedName>
</protein>
<dbReference type="InterPro" id="IPR026881">
    <property type="entry name" value="WYL_dom"/>
</dbReference>
<keyword evidence="4" id="KW-1185">Reference proteome</keyword>
<evidence type="ECO:0000259" key="2">
    <source>
        <dbReference type="Pfam" id="PF25583"/>
    </source>
</evidence>
<evidence type="ECO:0000313" key="4">
    <source>
        <dbReference type="Proteomes" id="UP000207598"/>
    </source>
</evidence>
<evidence type="ECO:0000313" key="3">
    <source>
        <dbReference type="EMBL" id="SMX35569.1"/>
    </source>
</evidence>
<dbReference type="InterPro" id="IPR057727">
    <property type="entry name" value="WCX_dom"/>
</dbReference>
<dbReference type="Pfam" id="PF13280">
    <property type="entry name" value="WYL"/>
    <property type="match status" value="1"/>
</dbReference>
<dbReference type="AlphaFoldDB" id="A0A238JY44"/>
<dbReference type="Pfam" id="PF25583">
    <property type="entry name" value="WCX"/>
    <property type="match status" value="1"/>
</dbReference>
<dbReference type="RefSeq" id="WP_094019477.1">
    <property type="nucleotide sequence ID" value="NZ_FXYF01000002.1"/>
</dbReference>
<dbReference type="InterPro" id="IPR051534">
    <property type="entry name" value="CBASS_pafABC_assoc_protein"/>
</dbReference>
<feature type="domain" description="WYL" evidence="1">
    <location>
        <begin position="151"/>
        <end position="216"/>
    </location>
</feature>
<proteinExistence type="predicted"/>
<accession>A0A238JY44</accession>
<dbReference type="PROSITE" id="PS52050">
    <property type="entry name" value="WYL"/>
    <property type="match status" value="1"/>
</dbReference>
<feature type="domain" description="WCX" evidence="2">
    <location>
        <begin position="253"/>
        <end position="316"/>
    </location>
</feature>
<reference evidence="3 4" key="1">
    <citation type="submission" date="2017-05" db="EMBL/GenBank/DDBJ databases">
        <authorList>
            <person name="Song R."/>
            <person name="Chenine A.L."/>
            <person name="Ruprecht R.M."/>
        </authorList>
    </citation>
    <scope>NUCLEOTIDE SEQUENCE [LARGE SCALE GENOMIC DNA]</scope>
    <source>
        <strain evidence="3 4">CECT 8898</strain>
    </source>
</reference>
<name>A0A238JY44_9RHOB</name>
<dbReference type="EMBL" id="FXYF01000002">
    <property type="protein sequence ID" value="SMX35569.1"/>
    <property type="molecule type" value="Genomic_DNA"/>
</dbReference>
<sequence length="327" mass="36909">MSFTKARDLIELAKMAHARHGGVTLEEICDRFQVPHRTAQRMTVALEETFSGIENPTKPDRRKAWKLPDPVPAALSPPVDDSIEALDFAIREARDADRHRHARTLMRLRDDLLQRVPGARARAAETDAEAILQSMGRVARPGPRGRIDPAVADAVYDALRGPYRLRMRYRSQGGDVRKRDVEPLGVLLGPRSYLVARVPEDTAFRHFRMDRILAAESTDEWIALDPAFDINAHASEAFGSYHDPAQIGPVAWKFTPRAAQAALEFLFHPEQEQETLPDGSLIVRFKACGWLEMAWFLYQWGEEVEVLEPAGLRDLVHPGRRDFGILP</sequence>
<dbReference type="PANTHER" id="PTHR34580:SF1">
    <property type="entry name" value="PROTEIN PAFC"/>
    <property type="match status" value="1"/>
</dbReference>
<dbReference type="Proteomes" id="UP000207598">
    <property type="component" value="Unassembled WGS sequence"/>
</dbReference>
<evidence type="ECO:0000259" key="1">
    <source>
        <dbReference type="Pfam" id="PF13280"/>
    </source>
</evidence>
<dbReference type="PANTHER" id="PTHR34580">
    <property type="match status" value="1"/>
</dbReference>
<gene>
    <name evidence="3" type="ORF">MAA8898_00570</name>
</gene>
<dbReference type="OrthoDB" id="7626446at2"/>